<reference evidence="5 6" key="1">
    <citation type="submission" date="2015-03" db="EMBL/GenBank/DDBJ databases">
        <authorList>
            <consortium name="Pathogen Informatics"/>
        </authorList>
    </citation>
    <scope>NUCLEOTIDE SEQUENCE [LARGE SCALE GENOMIC DNA]</scope>
    <source>
        <strain evidence="1 8">Bir 187</strain>
        <strain evidence="2 6">D00501624</strain>
        <strain evidence="5">K00500041</strain>
        <strain evidence="3 7">M09401471</strain>
    </source>
</reference>
<reference evidence="4" key="2">
    <citation type="submission" date="2015-03" db="EMBL/GenBank/DDBJ databases">
        <authorList>
            <person name="Murphy D."/>
        </authorList>
    </citation>
    <scope>NUCLEOTIDE SEQUENCE [LARGE SCALE GENOMIC DNA]</scope>
    <source>
        <strain evidence="4">K00500041</strain>
    </source>
</reference>
<proteinExistence type="predicted"/>
<organism evidence="4 5">
    <name type="scientific">Mycobacterium tuberculosis</name>
    <dbReference type="NCBI Taxonomy" id="1773"/>
    <lineage>
        <taxon>Bacteria</taxon>
        <taxon>Bacillati</taxon>
        <taxon>Actinomycetota</taxon>
        <taxon>Actinomycetes</taxon>
        <taxon>Mycobacteriales</taxon>
        <taxon>Mycobacteriaceae</taxon>
        <taxon>Mycobacterium</taxon>
        <taxon>Mycobacterium tuberculosis complex</taxon>
    </lineage>
</organism>
<protein>
    <submittedName>
        <fullName evidence="4">Uncharacterized protein</fullName>
    </submittedName>
</protein>
<evidence type="ECO:0000313" key="4">
    <source>
        <dbReference type="EMBL" id="COW04971.1"/>
    </source>
</evidence>
<evidence type="ECO:0000313" key="5">
    <source>
        <dbReference type="Proteomes" id="UP000038802"/>
    </source>
</evidence>
<dbReference type="Proteomes" id="UP000044938">
    <property type="component" value="Unassembled WGS sequence"/>
</dbReference>
<evidence type="ECO:0000313" key="2">
    <source>
        <dbReference type="EMBL" id="CNV04521.1"/>
    </source>
</evidence>
<dbReference type="EMBL" id="CNFU01000279">
    <property type="protein sequence ID" value="CKR54291.1"/>
    <property type="molecule type" value="Genomic_DNA"/>
</dbReference>
<gene>
    <name evidence="2" type="ORF">ERS007661_01555</name>
    <name evidence="4" type="ORF">ERS007703_02622</name>
    <name evidence="3" type="ORF">ERS007720_00899</name>
    <name evidence="1" type="ORF">ERS027661_01583</name>
</gene>
<sequence length="111" mass="11958">MLGAGEKVVDGLVLDCHRRIFQAGKVFQGCLEMAADQADDLRLWAVPVHGGHHQPVAQMEIGLPVDGVILIAPGHVPDRRTGQRDGRIPVLGGPQAVIGVVPFDEQRQRLS</sequence>
<dbReference type="EMBL" id="CSAJ01000076">
    <property type="protein sequence ID" value="COV77553.1"/>
    <property type="molecule type" value="Genomic_DNA"/>
</dbReference>
<accession>A0A0U0QQB9</accession>
<evidence type="ECO:0000313" key="7">
    <source>
        <dbReference type="Proteomes" id="UP000044938"/>
    </source>
</evidence>
<dbReference type="Proteomes" id="UP000039217">
    <property type="component" value="Unassembled WGS sequence"/>
</dbReference>
<evidence type="ECO:0000313" key="1">
    <source>
        <dbReference type="EMBL" id="CKR54291.1"/>
    </source>
</evidence>
<dbReference type="Proteomes" id="UP000049023">
    <property type="component" value="Unassembled WGS sequence"/>
</dbReference>
<dbReference type="Proteomes" id="UP000038802">
    <property type="component" value="Unassembled WGS sequence"/>
</dbReference>
<name>A0A0U0QQB9_MYCTX</name>
<dbReference type="AlphaFoldDB" id="A0A0U0QQB9"/>
<evidence type="ECO:0000313" key="8">
    <source>
        <dbReference type="Proteomes" id="UP000049023"/>
    </source>
</evidence>
<dbReference type="EMBL" id="CQQC01000446">
    <property type="protein sequence ID" value="CNV04521.1"/>
    <property type="molecule type" value="Genomic_DNA"/>
</dbReference>
<dbReference type="EMBL" id="CSAE01000295">
    <property type="protein sequence ID" value="COW04971.1"/>
    <property type="molecule type" value="Genomic_DNA"/>
</dbReference>
<evidence type="ECO:0000313" key="6">
    <source>
        <dbReference type="Proteomes" id="UP000039217"/>
    </source>
</evidence>
<evidence type="ECO:0000313" key="3">
    <source>
        <dbReference type="EMBL" id="COV77553.1"/>
    </source>
</evidence>